<evidence type="ECO:0000313" key="9">
    <source>
        <dbReference type="EMBL" id="MBB4948400.1"/>
    </source>
</evidence>
<keyword evidence="10" id="KW-1185">Reference proteome</keyword>
<dbReference type="RefSeq" id="WP_184917943.1">
    <property type="nucleotide sequence ID" value="NZ_JACHJR010000001.1"/>
</dbReference>
<proteinExistence type="predicted"/>
<feature type="transmembrane region" description="Helical" evidence="7">
    <location>
        <begin position="21"/>
        <end position="48"/>
    </location>
</feature>
<protein>
    <submittedName>
        <fullName evidence="9">MFS family permease</fullName>
    </submittedName>
</protein>
<dbReference type="GO" id="GO:0022857">
    <property type="term" value="F:transmembrane transporter activity"/>
    <property type="evidence" value="ECO:0007669"/>
    <property type="project" value="InterPro"/>
</dbReference>
<evidence type="ECO:0000256" key="4">
    <source>
        <dbReference type="ARBA" id="ARBA00022692"/>
    </source>
</evidence>
<feature type="transmembrane region" description="Helical" evidence="7">
    <location>
        <begin position="257"/>
        <end position="275"/>
    </location>
</feature>
<dbReference type="Gene3D" id="1.20.1250.20">
    <property type="entry name" value="MFS general substrate transporter like domains"/>
    <property type="match status" value="1"/>
</dbReference>
<evidence type="ECO:0000256" key="5">
    <source>
        <dbReference type="ARBA" id="ARBA00022989"/>
    </source>
</evidence>
<feature type="transmembrane region" description="Helical" evidence="7">
    <location>
        <begin position="311"/>
        <end position="337"/>
    </location>
</feature>
<keyword evidence="6 7" id="KW-0472">Membrane</keyword>
<dbReference type="InterPro" id="IPR020846">
    <property type="entry name" value="MFS_dom"/>
</dbReference>
<comment type="caution">
    <text evidence="9">The sequence shown here is derived from an EMBL/GenBank/DDBJ whole genome shotgun (WGS) entry which is preliminary data.</text>
</comment>
<feature type="transmembrane region" description="Helical" evidence="7">
    <location>
        <begin position="375"/>
        <end position="395"/>
    </location>
</feature>
<dbReference type="PANTHER" id="PTHR23517:SF2">
    <property type="entry name" value="MULTIDRUG RESISTANCE PROTEIN MDTH"/>
    <property type="match status" value="1"/>
</dbReference>
<feature type="transmembrane region" description="Helical" evidence="7">
    <location>
        <begin position="222"/>
        <end position="245"/>
    </location>
</feature>
<feature type="transmembrane region" description="Helical" evidence="7">
    <location>
        <begin position="54"/>
        <end position="75"/>
    </location>
</feature>
<accession>A0A7W7SDB8</accession>
<gene>
    <name evidence="9" type="ORF">F4556_003935</name>
</gene>
<dbReference type="InterPro" id="IPR050171">
    <property type="entry name" value="MFS_Transporters"/>
</dbReference>
<sequence length="415" mass="43048">MPALQRLVVSLSETGRGLPRRFWWLWTATLVNKLGGFVVPFLALYLTADRGYSAAYAGLVASLFGLGSAIAAIGGGVLTDRIGRRPTLLAAQLGTAVSVAVLGFTDGPVAIASMVFLVGLASNASRPAISAIIADVVPAEDRVRAYSLNYWAVNIGFGVSTAAAGVIAAGGYLTLFLLDALSTLLCAVVVFVKIPETKPAVTATERSEPAVHLGTVFADRRFMAVVGINLLLALVAQQGSTTLAVDMGQAGITAAQYGWVISLNGLLIVLLQLPLTRLMEGRSRTALLLASALLIGWGFGLTMFAGSSVWFFAFTVAVWTIGEIMNAPTMTALVAELAPAQARGRYQGVYSLSWSLAMFIGPVGGSVLLQYGGGAAAWGTCAGLGTLAAAAFLLLGRRQAVERVPAAAEPDRAAV</sequence>
<evidence type="ECO:0000259" key="8">
    <source>
        <dbReference type="PROSITE" id="PS50850"/>
    </source>
</evidence>
<keyword evidence="4 7" id="KW-0812">Transmembrane</keyword>
<evidence type="ECO:0000256" key="2">
    <source>
        <dbReference type="ARBA" id="ARBA00022448"/>
    </source>
</evidence>
<keyword evidence="5 7" id="KW-1133">Transmembrane helix</keyword>
<feature type="transmembrane region" description="Helical" evidence="7">
    <location>
        <begin position="173"/>
        <end position="192"/>
    </location>
</feature>
<feature type="domain" description="Major facilitator superfamily (MFS) profile" evidence="8">
    <location>
        <begin position="21"/>
        <end position="400"/>
    </location>
</feature>
<dbReference type="InterPro" id="IPR011701">
    <property type="entry name" value="MFS"/>
</dbReference>
<dbReference type="EMBL" id="JACHJR010000001">
    <property type="protein sequence ID" value="MBB4948400.1"/>
    <property type="molecule type" value="Genomic_DNA"/>
</dbReference>
<evidence type="ECO:0000313" key="10">
    <source>
        <dbReference type="Proteomes" id="UP000573327"/>
    </source>
</evidence>
<dbReference type="InterPro" id="IPR036259">
    <property type="entry name" value="MFS_trans_sf"/>
</dbReference>
<dbReference type="PROSITE" id="PS50850">
    <property type="entry name" value="MFS"/>
    <property type="match status" value="1"/>
</dbReference>
<dbReference type="CDD" id="cd17329">
    <property type="entry name" value="MFS_MdtH_MDR_like"/>
    <property type="match status" value="1"/>
</dbReference>
<keyword evidence="2" id="KW-0813">Transport</keyword>
<evidence type="ECO:0000256" key="6">
    <source>
        <dbReference type="ARBA" id="ARBA00023136"/>
    </source>
</evidence>
<keyword evidence="3" id="KW-1003">Cell membrane</keyword>
<feature type="transmembrane region" description="Helical" evidence="7">
    <location>
        <begin position="287"/>
        <end position="305"/>
    </location>
</feature>
<dbReference type="SUPFAM" id="SSF103473">
    <property type="entry name" value="MFS general substrate transporter"/>
    <property type="match status" value="1"/>
</dbReference>
<dbReference type="AlphaFoldDB" id="A0A7W7SDB8"/>
<name>A0A7W7SDB8_9ACTN</name>
<dbReference type="Proteomes" id="UP000573327">
    <property type="component" value="Unassembled WGS sequence"/>
</dbReference>
<dbReference type="GO" id="GO:0005886">
    <property type="term" value="C:plasma membrane"/>
    <property type="evidence" value="ECO:0007669"/>
    <property type="project" value="UniProtKB-SubCell"/>
</dbReference>
<feature type="transmembrane region" description="Helical" evidence="7">
    <location>
        <begin position="349"/>
        <end position="369"/>
    </location>
</feature>
<evidence type="ECO:0000256" key="7">
    <source>
        <dbReference type="SAM" id="Phobius"/>
    </source>
</evidence>
<evidence type="ECO:0000256" key="3">
    <source>
        <dbReference type="ARBA" id="ARBA00022475"/>
    </source>
</evidence>
<evidence type="ECO:0000256" key="1">
    <source>
        <dbReference type="ARBA" id="ARBA00004651"/>
    </source>
</evidence>
<dbReference type="PANTHER" id="PTHR23517">
    <property type="entry name" value="RESISTANCE PROTEIN MDTM, PUTATIVE-RELATED-RELATED"/>
    <property type="match status" value="1"/>
</dbReference>
<reference evidence="9 10" key="1">
    <citation type="submission" date="2020-08" db="EMBL/GenBank/DDBJ databases">
        <title>Sequencing the genomes of 1000 actinobacteria strains.</title>
        <authorList>
            <person name="Klenk H.-P."/>
        </authorList>
    </citation>
    <scope>NUCLEOTIDE SEQUENCE [LARGE SCALE GENOMIC DNA]</scope>
    <source>
        <strain evidence="9 10">DSM 44786</strain>
    </source>
</reference>
<organism evidence="9 10">
    <name type="scientific">Kitasatospora gansuensis</name>
    <dbReference type="NCBI Taxonomy" id="258050"/>
    <lineage>
        <taxon>Bacteria</taxon>
        <taxon>Bacillati</taxon>
        <taxon>Actinomycetota</taxon>
        <taxon>Actinomycetes</taxon>
        <taxon>Kitasatosporales</taxon>
        <taxon>Streptomycetaceae</taxon>
        <taxon>Kitasatospora</taxon>
    </lineage>
</organism>
<feature type="transmembrane region" description="Helical" evidence="7">
    <location>
        <begin position="148"/>
        <end position="167"/>
    </location>
</feature>
<comment type="subcellular location">
    <subcellularLocation>
        <location evidence="1">Cell membrane</location>
        <topology evidence="1">Multi-pass membrane protein</topology>
    </subcellularLocation>
</comment>
<dbReference type="Pfam" id="PF07690">
    <property type="entry name" value="MFS_1"/>
    <property type="match status" value="2"/>
</dbReference>